<accession>A0A450XGZ2</accession>
<evidence type="ECO:0000313" key="2">
    <source>
        <dbReference type="EMBL" id="VFK28580.1"/>
    </source>
</evidence>
<dbReference type="EMBL" id="CAADFP010000069">
    <property type="protein sequence ID" value="VFK28580.1"/>
    <property type="molecule type" value="Genomic_DNA"/>
</dbReference>
<reference evidence="2" key="1">
    <citation type="submission" date="2019-02" db="EMBL/GenBank/DDBJ databases">
        <authorList>
            <person name="Gruber-Vodicka R. H."/>
            <person name="Seah K. B. B."/>
        </authorList>
    </citation>
    <scope>NUCLEOTIDE SEQUENCE</scope>
    <source>
        <strain evidence="1">BECK_S312</strain>
        <strain evidence="2">BECK_S426</strain>
    </source>
</reference>
<proteinExistence type="predicted"/>
<name>A0A450XGZ2_9GAMM</name>
<protein>
    <submittedName>
        <fullName evidence="2">Uncharacterized protein</fullName>
    </submittedName>
</protein>
<dbReference type="EMBL" id="CAADFM010000070">
    <property type="protein sequence ID" value="VFK12399.1"/>
    <property type="molecule type" value="Genomic_DNA"/>
</dbReference>
<sequence length="51" mass="5848">MLARSNRTEAGWALAYAPIPSETLFFRYPEMILNCNKMMMQSKFAVSSNTK</sequence>
<dbReference type="AlphaFoldDB" id="A0A450XGZ2"/>
<organism evidence="2">
    <name type="scientific">Candidatus Kentrum sp. LPFa</name>
    <dbReference type="NCBI Taxonomy" id="2126335"/>
    <lineage>
        <taxon>Bacteria</taxon>
        <taxon>Pseudomonadati</taxon>
        <taxon>Pseudomonadota</taxon>
        <taxon>Gammaproteobacteria</taxon>
        <taxon>Candidatus Kentrum</taxon>
    </lineage>
</organism>
<evidence type="ECO:0000313" key="1">
    <source>
        <dbReference type="EMBL" id="VFK12399.1"/>
    </source>
</evidence>
<gene>
    <name evidence="1" type="ORF">BECKLPF1236A_GA0070988_100701</name>
    <name evidence="2" type="ORF">BECKLPF1236C_GA0070990_100691</name>
</gene>